<dbReference type="EMBL" id="CP000360">
    <property type="protein sequence ID" value="ABF41096.1"/>
    <property type="molecule type" value="Genomic_DNA"/>
</dbReference>
<evidence type="ECO:0000256" key="1">
    <source>
        <dbReference type="SAM" id="MobiDB-lite"/>
    </source>
</evidence>
<dbReference type="EnsemblBacteria" id="ABF41096">
    <property type="protein sequence ID" value="ABF41096"/>
    <property type="gene ID" value="Acid345_2095"/>
</dbReference>
<dbReference type="Proteomes" id="UP000002432">
    <property type="component" value="Chromosome"/>
</dbReference>
<dbReference type="Gene3D" id="3.40.50.1820">
    <property type="entry name" value="alpha/beta hydrolase"/>
    <property type="match status" value="1"/>
</dbReference>
<accession>Q1IPV4</accession>
<reference evidence="3 4" key="1">
    <citation type="journal article" date="2009" name="Appl. Environ. Microbiol.">
        <title>Three genomes from the phylum Acidobacteria provide insight into the lifestyles of these microorganisms in soils.</title>
        <authorList>
            <person name="Ward N.L."/>
            <person name="Challacombe J.F."/>
            <person name="Janssen P.H."/>
            <person name="Henrissat B."/>
            <person name="Coutinho P.M."/>
            <person name="Wu M."/>
            <person name="Xie G."/>
            <person name="Haft D.H."/>
            <person name="Sait M."/>
            <person name="Badger J."/>
            <person name="Barabote R.D."/>
            <person name="Bradley B."/>
            <person name="Brettin T.S."/>
            <person name="Brinkac L.M."/>
            <person name="Bruce D."/>
            <person name="Creasy T."/>
            <person name="Daugherty S.C."/>
            <person name="Davidsen T.M."/>
            <person name="DeBoy R.T."/>
            <person name="Detter J.C."/>
            <person name="Dodson R.J."/>
            <person name="Durkin A.S."/>
            <person name="Ganapathy A."/>
            <person name="Gwinn-Giglio M."/>
            <person name="Han C.S."/>
            <person name="Khouri H."/>
            <person name="Kiss H."/>
            <person name="Kothari S.P."/>
            <person name="Madupu R."/>
            <person name="Nelson K.E."/>
            <person name="Nelson W.C."/>
            <person name="Paulsen I."/>
            <person name="Penn K."/>
            <person name="Ren Q."/>
            <person name="Rosovitz M.J."/>
            <person name="Selengut J.D."/>
            <person name="Shrivastava S."/>
            <person name="Sullivan S.A."/>
            <person name="Tapia R."/>
            <person name="Thompson L.S."/>
            <person name="Watkins K.L."/>
            <person name="Yang Q."/>
            <person name="Yu C."/>
            <person name="Zafar N."/>
            <person name="Zhou L."/>
            <person name="Kuske C.R."/>
        </authorList>
    </citation>
    <scope>NUCLEOTIDE SEQUENCE [LARGE SCALE GENOMIC DNA]</scope>
    <source>
        <strain evidence="3 4">Ellin345</strain>
    </source>
</reference>
<evidence type="ECO:0000256" key="2">
    <source>
        <dbReference type="SAM" id="Phobius"/>
    </source>
</evidence>
<dbReference type="InterPro" id="IPR029058">
    <property type="entry name" value="AB_hydrolase_fold"/>
</dbReference>
<dbReference type="KEGG" id="aba:Acid345_2095"/>
<keyword evidence="2" id="KW-1133">Transmembrane helix</keyword>
<protein>
    <submittedName>
        <fullName evidence="3">Uncharacterized protein</fullName>
    </submittedName>
</protein>
<dbReference type="STRING" id="204669.Acid345_2095"/>
<evidence type="ECO:0000313" key="3">
    <source>
        <dbReference type="EMBL" id="ABF41096.1"/>
    </source>
</evidence>
<keyword evidence="4" id="KW-1185">Reference proteome</keyword>
<evidence type="ECO:0000313" key="4">
    <source>
        <dbReference type="Proteomes" id="UP000002432"/>
    </source>
</evidence>
<dbReference type="HOGENOM" id="CLU_670708_0_0_0"/>
<proteinExistence type="predicted"/>
<organism evidence="3 4">
    <name type="scientific">Koribacter versatilis (strain Ellin345)</name>
    <dbReference type="NCBI Taxonomy" id="204669"/>
    <lineage>
        <taxon>Bacteria</taxon>
        <taxon>Pseudomonadati</taxon>
        <taxon>Acidobacteriota</taxon>
        <taxon>Terriglobia</taxon>
        <taxon>Terriglobales</taxon>
        <taxon>Candidatus Korobacteraceae</taxon>
        <taxon>Candidatus Korobacter</taxon>
    </lineage>
</organism>
<keyword evidence="2" id="KW-0812">Transmembrane</keyword>
<name>Q1IPV4_KORVE</name>
<feature type="transmembrane region" description="Helical" evidence="2">
    <location>
        <begin position="50"/>
        <end position="70"/>
    </location>
</feature>
<dbReference type="SUPFAM" id="SSF53474">
    <property type="entry name" value="alpha/beta-Hydrolases"/>
    <property type="match status" value="1"/>
</dbReference>
<gene>
    <name evidence="3" type="ordered locus">Acid345_2095</name>
</gene>
<dbReference type="AlphaFoldDB" id="Q1IPV4"/>
<feature type="region of interest" description="Disordered" evidence="1">
    <location>
        <begin position="1"/>
        <end position="20"/>
    </location>
</feature>
<sequence length="434" mass="47076">MSGPMLCSRHREQSSSPTSISRLAIPCSEMSAPRLQAYPKASTPKRTSRWLIVLLVVATLVAIAWYPVYLHLRAVAVLLRIESSEAHGFFANRGIHPIKTEESTFAADNRGLRTRLYVPTDLKSVPAMVIVHGVHHLGYNEPRLVRFAKAISGAGMVVSTPELPEIAGYEIKPVSIEEIAAAADDLAARMHSPCVGVLGLSFAGGLALSAASDPATSRHICYVVAIGAHDDMSRVMKFFATDRAEYPDGHSQSMPSHEYGALVAIYAHPEEYFPAADVPLAREAIRQQLFEEIVNAKATAAKMSPEGQATMQMLLAQNHSVVNKILLANLDKHRDEAEQVSPGPELYRLHVPVLLLHGAGDNVIPPSETLWLAKDIPAQNLRAVLISPAISHVEVGKGATLMDKFRLVHFIVVLLGEAKDAPYNTVELQRVGGG</sequence>
<dbReference type="eggNOG" id="COG0412">
    <property type="taxonomic scope" value="Bacteria"/>
</dbReference>
<keyword evidence="2" id="KW-0472">Membrane</keyword>